<reference evidence="4 5" key="1">
    <citation type="submission" date="2015-09" db="EMBL/GenBank/DDBJ databases">
        <title>Sorangium comparison.</title>
        <authorList>
            <person name="Zaburannyi N."/>
            <person name="Bunk B."/>
            <person name="Overmann J."/>
            <person name="Mueller R."/>
        </authorList>
    </citation>
    <scope>NUCLEOTIDE SEQUENCE [LARGE SCALE GENOMIC DNA]</scope>
    <source>
        <strain evidence="4 5">So ceGT47</strain>
    </source>
</reference>
<dbReference type="AlphaFoldDB" id="A0A4P2Q6C1"/>
<accession>A0A4P2Q6C1</accession>
<protein>
    <recommendedName>
        <fullName evidence="3">PEGA domain-containing protein</fullName>
    </recommendedName>
</protein>
<keyword evidence="2" id="KW-0472">Membrane</keyword>
<feature type="transmembrane region" description="Helical" evidence="2">
    <location>
        <begin position="283"/>
        <end position="304"/>
    </location>
</feature>
<evidence type="ECO:0000256" key="2">
    <source>
        <dbReference type="SAM" id="Phobius"/>
    </source>
</evidence>
<evidence type="ECO:0000313" key="5">
    <source>
        <dbReference type="Proteomes" id="UP000295781"/>
    </source>
</evidence>
<name>A0A4P2Q6C1_SORCE</name>
<evidence type="ECO:0000259" key="3">
    <source>
        <dbReference type="Pfam" id="PF08308"/>
    </source>
</evidence>
<evidence type="ECO:0000313" key="4">
    <source>
        <dbReference type="EMBL" id="AUX24975.1"/>
    </source>
</evidence>
<keyword evidence="2" id="KW-1133">Transmembrane helix</keyword>
<feature type="compositionally biased region" description="Basic and acidic residues" evidence="1">
    <location>
        <begin position="26"/>
        <end position="43"/>
    </location>
</feature>
<feature type="transmembrane region" description="Helical" evidence="2">
    <location>
        <begin position="213"/>
        <end position="237"/>
    </location>
</feature>
<dbReference type="Pfam" id="PF08308">
    <property type="entry name" value="PEGA"/>
    <property type="match status" value="1"/>
</dbReference>
<sequence length="333" mass="33861">METATARRHGQRTAGALEGTPPVPRGARDLGGADRAQARRAEHGPGVGIPRHASSVSAIAMLAASIPLPGCAAGQAEHLARYVREMGEDATSTAVERERGAAMYAEARSKVGTLVVRADVDGARVFVDGTWRGQTPLADPVFVEPGTHTISVEHEKYDTKKMTVQVGAGGESENGVELQRKSASAPPPKPPVMTLAPPARGAEERAGGPRTAVLIGGAATAGAAAVAGVVFTVVAVAKGDEAETQREALVRENGPGPCSRASAPATCSTLSDTDDAHIRAANAAILSFAAAGAIGAGTAIYWFATRPSVPQHGVRAMPVVGANGFGVSVSGEF</sequence>
<keyword evidence="2" id="KW-0812">Transmembrane</keyword>
<gene>
    <name evidence="4" type="ORF">SOCEGT47_055160</name>
</gene>
<feature type="region of interest" description="Disordered" evidence="1">
    <location>
        <begin position="1"/>
        <end position="50"/>
    </location>
</feature>
<dbReference type="InterPro" id="IPR013229">
    <property type="entry name" value="PEGA"/>
</dbReference>
<feature type="region of interest" description="Disordered" evidence="1">
    <location>
        <begin position="167"/>
        <end position="205"/>
    </location>
</feature>
<dbReference type="Proteomes" id="UP000295781">
    <property type="component" value="Chromosome"/>
</dbReference>
<feature type="compositionally biased region" description="Basic residues" evidence="1">
    <location>
        <begin position="1"/>
        <end position="11"/>
    </location>
</feature>
<dbReference type="EMBL" id="CP012670">
    <property type="protein sequence ID" value="AUX24975.1"/>
    <property type="molecule type" value="Genomic_DNA"/>
</dbReference>
<feature type="domain" description="PEGA" evidence="3">
    <location>
        <begin position="112"/>
        <end position="180"/>
    </location>
</feature>
<organism evidence="4 5">
    <name type="scientific">Sorangium cellulosum</name>
    <name type="common">Polyangium cellulosum</name>
    <dbReference type="NCBI Taxonomy" id="56"/>
    <lineage>
        <taxon>Bacteria</taxon>
        <taxon>Pseudomonadati</taxon>
        <taxon>Myxococcota</taxon>
        <taxon>Polyangia</taxon>
        <taxon>Polyangiales</taxon>
        <taxon>Polyangiaceae</taxon>
        <taxon>Sorangium</taxon>
    </lineage>
</organism>
<evidence type="ECO:0000256" key="1">
    <source>
        <dbReference type="SAM" id="MobiDB-lite"/>
    </source>
</evidence>
<proteinExistence type="predicted"/>